<dbReference type="InterPro" id="IPR004165">
    <property type="entry name" value="CoA_trans_fam_I"/>
</dbReference>
<dbReference type="Pfam" id="PF01144">
    <property type="entry name" value="CoA_trans"/>
    <property type="match status" value="1"/>
</dbReference>
<reference evidence="2 3" key="1">
    <citation type="submission" date="2019-06" db="EMBL/GenBank/DDBJ databases">
        <title>Description Trichococcus psychrophilus sp. nov., isolated from a cold spring, by genomic and phenotypic analyses.</title>
        <authorList>
            <person name="Zakharyuk A."/>
        </authorList>
    </citation>
    <scope>NUCLEOTIDE SEQUENCE [LARGE SCALE GENOMIC DNA]</scope>
    <source>
        <strain evidence="2 3">SKBG</strain>
    </source>
</reference>
<name>A0A5C5E5N8_9LACT</name>
<dbReference type="Proteomes" id="UP000313395">
    <property type="component" value="Unassembled WGS sequence"/>
</dbReference>
<dbReference type="AlphaFoldDB" id="A0A5C5E5N8"/>
<dbReference type="PANTHER" id="PTHR43293">
    <property type="entry name" value="ACETATE COA-TRANSFERASE YDIF"/>
    <property type="match status" value="1"/>
</dbReference>
<dbReference type="Gene3D" id="3.40.1080.10">
    <property type="entry name" value="Glutaconate Coenzyme A-transferase"/>
    <property type="match status" value="1"/>
</dbReference>
<keyword evidence="3" id="KW-1185">Reference proteome</keyword>
<dbReference type="RefSeq" id="WP_140187507.1">
    <property type="nucleotide sequence ID" value="NZ_VENO01000007.1"/>
</dbReference>
<gene>
    <name evidence="2" type="ORF">FHK04_14500</name>
</gene>
<evidence type="ECO:0000313" key="3">
    <source>
        <dbReference type="Proteomes" id="UP000313395"/>
    </source>
</evidence>
<dbReference type="GO" id="GO:0008410">
    <property type="term" value="F:CoA-transferase activity"/>
    <property type="evidence" value="ECO:0007669"/>
    <property type="project" value="InterPro"/>
</dbReference>
<dbReference type="EMBL" id="VENO01000007">
    <property type="protein sequence ID" value="TNV67848.1"/>
    <property type="molecule type" value="Genomic_DNA"/>
</dbReference>
<dbReference type="PANTHER" id="PTHR43293:SF3">
    <property type="entry name" value="CHOLESTEROL RING-CLEAVING HYDROLASE IPDB SUBUNIT"/>
    <property type="match status" value="1"/>
</dbReference>
<comment type="similarity">
    <text evidence="1">Belongs to the 3-oxoacid CoA-transferase subunit B family.</text>
</comment>
<evidence type="ECO:0000256" key="1">
    <source>
        <dbReference type="ARBA" id="ARBA00007047"/>
    </source>
</evidence>
<comment type="caution">
    <text evidence="2">The sequence shown here is derived from an EMBL/GenBank/DDBJ whole genome shotgun (WGS) entry which is preliminary data.</text>
</comment>
<sequence>MTVEFGYPEILAIALSREIREGDVVFHGLASPLPMTAMKLAKAAGKEFTTVNLTGGVDPDFRNAAVTSSTLSANQYEGTVAHFGLDEIFDLAGAGKVDIAFLSLVQLDRKGHVNMSHIGGTLNKPKIRLPGGAGTAMLTPVTKRTTIWKTSHDLRSFVDEVDFVTTTGNQNMESFRVLTPLAIFEMNRITGDMDLVAIMPGSTFEDVQRNTGWTIKQFNAPTLPNPSEEELLLLQTIDPHNIRKSEFK</sequence>
<dbReference type="InterPro" id="IPR037171">
    <property type="entry name" value="NagB/RpiA_transferase-like"/>
</dbReference>
<dbReference type="SMART" id="SM00882">
    <property type="entry name" value="CoA_trans"/>
    <property type="match status" value="1"/>
</dbReference>
<proteinExistence type="inferred from homology"/>
<organism evidence="2 3">
    <name type="scientific">Trichococcus shcherbakoviae subsp. psychrophilus</name>
    <dbReference type="NCBI Taxonomy" id="2585775"/>
    <lineage>
        <taxon>Bacteria</taxon>
        <taxon>Bacillati</taxon>
        <taxon>Bacillota</taxon>
        <taxon>Bacilli</taxon>
        <taxon>Lactobacillales</taxon>
        <taxon>Carnobacteriaceae</taxon>
        <taxon>Trichococcus</taxon>
    </lineage>
</organism>
<evidence type="ECO:0000313" key="2">
    <source>
        <dbReference type="EMBL" id="TNV67848.1"/>
    </source>
</evidence>
<keyword evidence="2" id="KW-0808">Transferase</keyword>
<dbReference type="SUPFAM" id="SSF100950">
    <property type="entry name" value="NagB/RpiA/CoA transferase-like"/>
    <property type="match status" value="1"/>
</dbReference>
<accession>A0A5C5E5N8</accession>
<protein>
    <submittedName>
        <fullName evidence="2">CoA-transferase</fullName>
    </submittedName>
</protein>